<proteinExistence type="predicted"/>
<dbReference type="SUPFAM" id="SSF47413">
    <property type="entry name" value="lambda repressor-like DNA-binding domains"/>
    <property type="match status" value="1"/>
</dbReference>
<dbReference type="Pfam" id="PF01381">
    <property type="entry name" value="HTH_3"/>
    <property type="match status" value="1"/>
</dbReference>
<evidence type="ECO:0000313" key="5">
    <source>
        <dbReference type="Proteomes" id="UP000050266"/>
    </source>
</evidence>
<dbReference type="Gene3D" id="1.10.260.40">
    <property type="entry name" value="lambda repressor-like DNA-binding domains"/>
    <property type="match status" value="1"/>
</dbReference>
<reference evidence="4 5" key="1">
    <citation type="submission" date="2015-09" db="EMBL/GenBank/DDBJ databases">
        <title>Genome announcement of multiple Pseudomonas syringae strains.</title>
        <authorList>
            <person name="Thakur S."/>
            <person name="Wang P.W."/>
            <person name="Gong Y."/>
            <person name="Weir B.S."/>
            <person name="Guttman D.S."/>
        </authorList>
    </citation>
    <scope>NUCLEOTIDE SEQUENCE [LARGE SCALE GENOMIC DNA]</scope>
    <source>
        <strain evidence="4 5">ICMP3962</strain>
    </source>
</reference>
<evidence type="ECO:0000256" key="1">
    <source>
        <dbReference type="ARBA" id="ARBA00023015"/>
    </source>
</evidence>
<dbReference type="GO" id="GO:0003677">
    <property type="term" value="F:DNA binding"/>
    <property type="evidence" value="ECO:0007669"/>
    <property type="project" value="UniProtKB-KW"/>
</dbReference>
<name>A0A0Q0D2E2_PSEA0</name>
<dbReference type="PATRIC" id="fig|251720.4.peg.5266"/>
<dbReference type="SUPFAM" id="SSF51306">
    <property type="entry name" value="LexA/Signal peptidase"/>
    <property type="match status" value="1"/>
</dbReference>
<dbReference type="AlphaFoldDB" id="A0A0Q0D2E2"/>
<evidence type="ECO:0000256" key="2">
    <source>
        <dbReference type="ARBA" id="ARBA00023125"/>
    </source>
</evidence>
<evidence type="ECO:0000256" key="3">
    <source>
        <dbReference type="ARBA" id="ARBA00023163"/>
    </source>
</evidence>
<dbReference type="InterPro" id="IPR010982">
    <property type="entry name" value="Lambda_DNA-bd_dom_sf"/>
</dbReference>
<dbReference type="PROSITE" id="PS50943">
    <property type="entry name" value="HTH_CROC1"/>
    <property type="match status" value="1"/>
</dbReference>
<dbReference type="RefSeq" id="WP_057431178.1">
    <property type="nucleotide sequence ID" value="NZ_LIHQ01000074.1"/>
</dbReference>
<dbReference type="PANTHER" id="PTHR40661:SF3">
    <property type="entry name" value="FELS-1 PROPHAGE TRANSCRIPTIONAL REGULATOR"/>
    <property type="match status" value="1"/>
</dbReference>
<keyword evidence="1" id="KW-0805">Transcription regulation</keyword>
<dbReference type="OrthoDB" id="9791537at2"/>
<dbReference type="InterPro" id="IPR015927">
    <property type="entry name" value="Peptidase_S24_S26A/B/C"/>
</dbReference>
<organism evidence="4 5">
    <name type="scientific">Pseudomonas amygdali pv. ulmi</name>
    <dbReference type="NCBI Taxonomy" id="251720"/>
    <lineage>
        <taxon>Bacteria</taxon>
        <taxon>Pseudomonadati</taxon>
        <taxon>Pseudomonadota</taxon>
        <taxon>Gammaproteobacteria</taxon>
        <taxon>Pseudomonadales</taxon>
        <taxon>Pseudomonadaceae</taxon>
        <taxon>Pseudomonas</taxon>
        <taxon>Pseudomonas amygdali</taxon>
    </lineage>
</organism>
<protein>
    <submittedName>
        <fullName evidence="4">Phage repressor</fullName>
    </submittedName>
</protein>
<keyword evidence="3" id="KW-0804">Transcription</keyword>
<comment type="caution">
    <text evidence="4">The sequence shown here is derived from an EMBL/GenBank/DDBJ whole genome shotgun (WGS) entry which is preliminary data.</text>
</comment>
<dbReference type="Gene3D" id="2.10.109.10">
    <property type="entry name" value="Umud Fragment, subunit A"/>
    <property type="match status" value="1"/>
</dbReference>
<accession>A0A0Q0D2E2</accession>
<dbReference type="SMART" id="SM00530">
    <property type="entry name" value="HTH_XRE"/>
    <property type="match status" value="1"/>
</dbReference>
<dbReference type="InterPro" id="IPR001387">
    <property type="entry name" value="Cro/C1-type_HTH"/>
</dbReference>
<dbReference type="InterPro" id="IPR036286">
    <property type="entry name" value="LexA/Signal_pep-like_sf"/>
</dbReference>
<dbReference type="Pfam" id="PF00717">
    <property type="entry name" value="Peptidase_S24"/>
    <property type="match status" value="1"/>
</dbReference>
<keyword evidence="2" id="KW-0238">DNA-binding</keyword>
<dbReference type="EMBL" id="LJRQ01000069">
    <property type="protein sequence ID" value="KPZ16598.1"/>
    <property type="molecule type" value="Genomic_DNA"/>
</dbReference>
<dbReference type="CDD" id="cd06529">
    <property type="entry name" value="S24_LexA-like"/>
    <property type="match status" value="1"/>
</dbReference>
<dbReference type="InterPro" id="IPR039418">
    <property type="entry name" value="LexA-like"/>
</dbReference>
<evidence type="ECO:0000313" key="4">
    <source>
        <dbReference type="EMBL" id="KPZ16598.1"/>
    </source>
</evidence>
<dbReference type="Proteomes" id="UP000050266">
    <property type="component" value="Unassembled WGS sequence"/>
</dbReference>
<sequence>MDIYKQRISALRAAMAGLSQKDFANQHGLDASYLSQLLNGHRKLGEKAAATLEEKINLHPGSLVNPELLSGSDTAEIIVPAVAPVDSRTVMQSLGFITIPHLDVAASMGSGNVPPDSQIEVIKDITVHLDWLKTQGLAFSRIENLAIITGDGDSMDGTFRDGDSLLVDRGITEIRTDAVYVFTLDGDLYIKRLQRMTGGALRMISDNPLYPAIIIEGADLTKVHIQARVLLVWNAKKL</sequence>
<dbReference type="PANTHER" id="PTHR40661">
    <property type="match status" value="1"/>
</dbReference>
<gene>
    <name evidence="4" type="ORF">ALO41_101024</name>
</gene>
<dbReference type="CDD" id="cd00093">
    <property type="entry name" value="HTH_XRE"/>
    <property type="match status" value="1"/>
</dbReference>